<keyword evidence="5" id="KW-0479">Metal-binding</keyword>
<comment type="caution">
    <text evidence="11">The sequence shown here is derived from an EMBL/GenBank/DDBJ whole genome shotgun (WGS) entry which is preliminary data.</text>
</comment>
<protein>
    <recommendedName>
        <fullName evidence="13">Cation-transporting P-type ATPase C-terminal domain-containing protein</fullName>
    </recommendedName>
</protein>
<evidence type="ECO:0000256" key="7">
    <source>
        <dbReference type="ARBA" id="ARBA00022840"/>
    </source>
</evidence>
<reference evidence="11 12" key="1">
    <citation type="submission" date="2019-01" db="EMBL/GenBank/DDBJ databases">
        <title>Sequencing of cultivated peanut Arachis hypogaea provides insights into genome evolution and oil improvement.</title>
        <authorList>
            <person name="Chen X."/>
        </authorList>
    </citation>
    <scope>NUCLEOTIDE SEQUENCE [LARGE SCALE GENOMIC DNA]</scope>
    <source>
        <strain evidence="12">cv. Fuhuasheng</strain>
        <tissue evidence="11">Leaves</tissue>
    </source>
</reference>
<evidence type="ECO:0000256" key="8">
    <source>
        <dbReference type="ARBA" id="ARBA00022842"/>
    </source>
</evidence>
<dbReference type="SUPFAM" id="SSF56784">
    <property type="entry name" value="HAD-like"/>
    <property type="match status" value="1"/>
</dbReference>
<dbReference type="GO" id="GO:0016020">
    <property type="term" value="C:membrane"/>
    <property type="evidence" value="ECO:0007669"/>
    <property type="project" value="UniProtKB-SubCell"/>
</dbReference>
<evidence type="ECO:0008006" key="13">
    <source>
        <dbReference type="Google" id="ProtNLM"/>
    </source>
</evidence>
<keyword evidence="6" id="KW-0547">Nucleotide-binding</keyword>
<name>A0A445CRP3_ARAHY</name>
<evidence type="ECO:0000313" key="11">
    <source>
        <dbReference type="EMBL" id="RYR53588.1"/>
    </source>
</evidence>
<evidence type="ECO:0000256" key="5">
    <source>
        <dbReference type="ARBA" id="ARBA00022723"/>
    </source>
</evidence>
<dbReference type="STRING" id="3818.A0A445CRP3"/>
<evidence type="ECO:0000256" key="2">
    <source>
        <dbReference type="ARBA" id="ARBA00008804"/>
    </source>
</evidence>
<dbReference type="PANTHER" id="PTHR42861">
    <property type="entry name" value="CALCIUM-TRANSPORTING ATPASE"/>
    <property type="match status" value="1"/>
</dbReference>
<dbReference type="PRINTS" id="PR00119">
    <property type="entry name" value="CATATPASE"/>
</dbReference>
<dbReference type="InterPro" id="IPR023299">
    <property type="entry name" value="ATPase_P-typ_cyto_dom_N"/>
</dbReference>
<evidence type="ECO:0000256" key="10">
    <source>
        <dbReference type="ARBA" id="ARBA00023136"/>
    </source>
</evidence>
<dbReference type="Pfam" id="PF13246">
    <property type="entry name" value="Cation_ATPase"/>
    <property type="match status" value="1"/>
</dbReference>
<dbReference type="Gene3D" id="3.40.1110.10">
    <property type="entry name" value="Calcium-transporting ATPase, cytoplasmic domain N"/>
    <property type="match status" value="1"/>
</dbReference>
<comment type="subcellular location">
    <subcellularLocation>
        <location evidence="1">Membrane</location>
        <topology evidence="1">Multi-pass membrane protein</topology>
    </subcellularLocation>
</comment>
<sequence>MKSTSIFSSLTDFDPDLNQAYVISRLCFILSSPTLSLCNSLLACVIIFSAVVFSPLSDANRPEATISCKCSIIKEQNKLKLYKARAGIQEVHFLPFNPTDKRTALTYINQDSKIYRVSKGAPEKILHLAHNKSDIEHRVHAVIDKFAERGLRSLAVAYQVIDEFVTLSFTIFAIFAIVPDGRKESAGGPWKLIGLMPLFDPPRHDSAETIRRALNLGVNVKMITGDQLAIGKEAGRCLGIGTNMYPSSALFEQDKDEFIAALPIDELIEKADGFASNTSMRL</sequence>
<keyword evidence="8" id="KW-0460">Magnesium</keyword>
<keyword evidence="7" id="KW-0067">ATP-binding</keyword>
<keyword evidence="12" id="KW-1185">Reference proteome</keyword>
<accession>A0A445CRP3</accession>
<dbReference type="Proteomes" id="UP000289738">
    <property type="component" value="Chromosome A06"/>
</dbReference>
<evidence type="ECO:0000256" key="6">
    <source>
        <dbReference type="ARBA" id="ARBA00022741"/>
    </source>
</evidence>
<dbReference type="AlphaFoldDB" id="A0A445CRP3"/>
<keyword evidence="9" id="KW-1133">Transmembrane helix</keyword>
<comment type="similarity">
    <text evidence="2">Belongs to the cation transport ATPase (P-type) (TC 3.A.3) family. Type IIIA subfamily.</text>
</comment>
<keyword evidence="3" id="KW-0597">Phosphoprotein</keyword>
<organism evidence="11 12">
    <name type="scientific">Arachis hypogaea</name>
    <name type="common">Peanut</name>
    <dbReference type="NCBI Taxonomy" id="3818"/>
    <lineage>
        <taxon>Eukaryota</taxon>
        <taxon>Viridiplantae</taxon>
        <taxon>Streptophyta</taxon>
        <taxon>Embryophyta</taxon>
        <taxon>Tracheophyta</taxon>
        <taxon>Spermatophyta</taxon>
        <taxon>Magnoliopsida</taxon>
        <taxon>eudicotyledons</taxon>
        <taxon>Gunneridae</taxon>
        <taxon>Pentapetalae</taxon>
        <taxon>rosids</taxon>
        <taxon>fabids</taxon>
        <taxon>Fabales</taxon>
        <taxon>Fabaceae</taxon>
        <taxon>Papilionoideae</taxon>
        <taxon>50 kb inversion clade</taxon>
        <taxon>dalbergioids sensu lato</taxon>
        <taxon>Dalbergieae</taxon>
        <taxon>Pterocarpus clade</taxon>
        <taxon>Arachis</taxon>
    </lineage>
</organism>
<dbReference type="InterPro" id="IPR023214">
    <property type="entry name" value="HAD_sf"/>
</dbReference>
<dbReference type="GO" id="GO:0005524">
    <property type="term" value="F:ATP binding"/>
    <property type="evidence" value="ECO:0007669"/>
    <property type="project" value="UniProtKB-KW"/>
</dbReference>
<evidence type="ECO:0000256" key="4">
    <source>
        <dbReference type="ARBA" id="ARBA00022692"/>
    </source>
</evidence>
<dbReference type="GO" id="GO:0046872">
    <property type="term" value="F:metal ion binding"/>
    <property type="evidence" value="ECO:0007669"/>
    <property type="project" value="UniProtKB-KW"/>
</dbReference>
<dbReference type="SUPFAM" id="SSF81660">
    <property type="entry name" value="Metal cation-transporting ATPase, ATP-binding domain N"/>
    <property type="match status" value="1"/>
</dbReference>
<proteinExistence type="inferred from homology"/>
<dbReference type="Gene3D" id="3.40.50.1000">
    <property type="entry name" value="HAD superfamily/HAD-like"/>
    <property type="match status" value="1"/>
</dbReference>
<gene>
    <name evidence="11" type="ORF">Ahy_A06g028773</name>
</gene>
<dbReference type="FunFam" id="3.40.50.1000:FF:000211">
    <property type="entry name" value="Plasma membrane ATPase"/>
    <property type="match status" value="1"/>
</dbReference>
<dbReference type="EMBL" id="SDMP01000006">
    <property type="protein sequence ID" value="RYR53588.1"/>
    <property type="molecule type" value="Genomic_DNA"/>
</dbReference>
<evidence type="ECO:0000256" key="9">
    <source>
        <dbReference type="ARBA" id="ARBA00022989"/>
    </source>
</evidence>
<keyword evidence="4" id="KW-0812">Transmembrane</keyword>
<evidence type="ECO:0000313" key="12">
    <source>
        <dbReference type="Proteomes" id="UP000289738"/>
    </source>
</evidence>
<evidence type="ECO:0000256" key="1">
    <source>
        <dbReference type="ARBA" id="ARBA00004141"/>
    </source>
</evidence>
<keyword evidence="10" id="KW-0472">Membrane</keyword>
<evidence type="ECO:0000256" key="3">
    <source>
        <dbReference type="ARBA" id="ARBA00022553"/>
    </source>
</evidence>
<dbReference type="InterPro" id="IPR036412">
    <property type="entry name" value="HAD-like_sf"/>
</dbReference>